<dbReference type="Proteomes" id="UP001058271">
    <property type="component" value="Chromosome"/>
</dbReference>
<dbReference type="RefSeq" id="WP_260727342.1">
    <property type="nucleotide sequence ID" value="NZ_BAAABS010000033.1"/>
</dbReference>
<reference evidence="3" key="1">
    <citation type="submission" date="2021-04" db="EMBL/GenBank/DDBJ databases">
        <title>Biosynthetic gene clusters of Dactylosporangioum roseum.</title>
        <authorList>
            <person name="Hartkoorn R.C."/>
            <person name="Beaudoing E."/>
            <person name="Hot D."/>
            <person name="Moureu S."/>
        </authorList>
    </citation>
    <scope>NUCLEOTIDE SEQUENCE</scope>
    <source>
        <strain evidence="3">NRRL B-16295</strain>
    </source>
</reference>
<feature type="chain" id="PRO_5046761676" evidence="2">
    <location>
        <begin position="27"/>
        <end position="338"/>
    </location>
</feature>
<feature type="signal peptide" evidence="2">
    <location>
        <begin position="1"/>
        <end position="26"/>
    </location>
</feature>
<evidence type="ECO:0000256" key="2">
    <source>
        <dbReference type="SAM" id="SignalP"/>
    </source>
</evidence>
<accession>A0ABY5Z7D4</accession>
<evidence type="ECO:0000313" key="4">
    <source>
        <dbReference type="Proteomes" id="UP001058271"/>
    </source>
</evidence>
<gene>
    <name evidence="3" type="ORF">Drose_06805</name>
</gene>
<name>A0ABY5Z7D4_9ACTN</name>
<dbReference type="InterPro" id="IPR005064">
    <property type="entry name" value="BUG"/>
</dbReference>
<evidence type="ECO:0000256" key="1">
    <source>
        <dbReference type="ARBA" id="ARBA00006987"/>
    </source>
</evidence>
<comment type="similarity">
    <text evidence="1">Belongs to the UPF0065 (bug) family.</text>
</comment>
<dbReference type="Pfam" id="PF03401">
    <property type="entry name" value="TctC"/>
    <property type="match status" value="1"/>
</dbReference>
<dbReference type="EMBL" id="CP073721">
    <property type="protein sequence ID" value="UWZ37975.1"/>
    <property type="molecule type" value="Genomic_DNA"/>
</dbReference>
<protein>
    <submittedName>
        <fullName evidence="3">Tripartite tricarboxylate transporter substrate binding protein</fullName>
    </submittedName>
</protein>
<dbReference type="PANTHER" id="PTHR42928:SF3">
    <property type="entry name" value="UPF0065 PROTEIN YFLP"/>
    <property type="match status" value="1"/>
</dbReference>
<dbReference type="Gene3D" id="3.40.190.150">
    <property type="entry name" value="Bordetella uptake gene, domain 1"/>
    <property type="match status" value="1"/>
</dbReference>
<dbReference type="PANTHER" id="PTHR42928">
    <property type="entry name" value="TRICARBOXYLATE-BINDING PROTEIN"/>
    <property type="match status" value="1"/>
</dbReference>
<dbReference type="PROSITE" id="PS51257">
    <property type="entry name" value="PROKAR_LIPOPROTEIN"/>
    <property type="match status" value="1"/>
</dbReference>
<proteinExistence type="inferred from homology"/>
<keyword evidence="2" id="KW-0732">Signal</keyword>
<sequence length="338" mass="35041">MFERRKRSWQFTIAVCALVAVLSTSACRDGASGPPAATYPNAPLELVAPAAAGGGWDLTARSMQQALVGAGLVKGEVKVENVLGAGGVIGLSQLVTTHRRDPHHLMVTGLVMVGAAVVNESPVDLAAATPIATLTAEAEAIVVPASSPYVNLRQLLDAWKANPTSVKWGGGSTGGTDHILVGLLAKLVGVGARKVEYVGHSGGGEIKSGLTKGDFTVAVSGVSEFKDLIAGGKARALAVSSATSINIAGRPVPTIGSSGYNLELMNWRGVLAPPGITEAQRAAMVKLVDQMHDTPQWKQILADQGWTDLYRSGSDAATYFRSETERIKGVLVDLGMAP</sequence>
<organism evidence="3 4">
    <name type="scientific">Dactylosporangium roseum</name>
    <dbReference type="NCBI Taxonomy" id="47989"/>
    <lineage>
        <taxon>Bacteria</taxon>
        <taxon>Bacillati</taxon>
        <taxon>Actinomycetota</taxon>
        <taxon>Actinomycetes</taxon>
        <taxon>Micromonosporales</taxon>
        <taxon>Micromonosporaceae</taxon>
        <taxon>Dactylosporangium</taxon>
    </lineage>
</organism>
<evidence type="ECO:0000313" key="3">
    <source>
        <dbReference type="EMBL" id="UWZ37975.1"/>
    </source>
</evidence>
<keyword evidence="4" id="KW-1185">Reference proteome</keyword>
<dbReference type="InterPro" id="IPR042100">
    <property type="entry name" value="Bug_dom1"/>
</dbReference>
<dbReference type="PIRSF" id="PIRSF017082">
    <property type="entry name" value="YflP"/>
    <property type="match status" value="1"/>
</dbReference>
<dbReference type="CDD" id="cd07012">
    <property type="entry name" value="PBP2_Bug_TTT"/>
    <property type="match status" value="1"/>
</dbReference>
<dbReference type="Gene3D" id="3.40.190.10">
    <property type="entry name" value="Periplasmic binding protein-like II"/>
    <property type="match status" value="1"/>
</dbReference>